<evidence type="ECO:0008006" key="4">
    <source>
        <dbReference type="Google" id="ProtNLM"/>
    </source>
</evidence>
<dbReference type="STRING" id="34475.A0A4Y9XUX5"/>
<feature type="region of interest" description="Disordered" evidence="1">
    <location>
        <begin position="56"/>
        <end position="106"/>
    </location>
</feature>
<comment type="caution">
    <text evidence="2">The sequence shown here is derived from an EMBL/GenBank/DDBJ whole genome shotgun (WGS) entry which is preliminary data.</text>
</comment>
<protein>
    <recommendedName>
        <fullName evidence="4">C2H2-type domain-containing protein</fullName>
    </recommendedName>
</protein>
<evidence type="ECO:0000313" key="3">
    <source>
        <dbReference type="Proteomes" id="UP000298390"/>
    </source>
</evidence>
<organism evidence="2 3">
    <name type="scientific">Rhodofomes roseus</name>
    <dbReference type="NCBI Taxonomy" id="34475"/>
    <lineage>
        <taxon>Eukaryota</taxon>
        <taxon>Fungi</taxon>
        <taxon>Dikarya</taxon>
        <taxon>Basidiomycota</taxon>
        <taxon>Agaricomycotina</taxon>
        <taxon>Agaricomycetes</taxon>
        <taxon>Polyporales</taxon>
        <taxon>Rhodofomes</taxon>
    </lineage>
</organism>
<feature type="region of interest" description="Disordered" evidence="1">
    <location>
        <begin position="808"/>
        <end position="830"/>
    </location>
</feature>
<feature type="compositionally biased region" description="Low complexity" evidence="1">
    <location>
        <begin position="56"/>
        <end position="66"/>
    </location>
</feature>
<dbReference type="InterPro" id="IPR041078">
    <property type="entry name" value="Plavaka"/>
</dbReference>
<feature type="compositionally biased region" description="Polar residues" evidence="1">
    <location>
        <begin position="730"/>
        <end position="740"/>
    </location>
</feature>
<dbReference type="Proteomes" id="UP000298390">
    <property type="component" value="Unassembled WGS sequence"/>
</dbReference>
<dbReference type="AlphaFoldDB" id="A0A4Y9XUX5"/>
<reference evidence="2 3" key="1">
    <citation type="submission" date="2019-01" db="EMBL/GenBank/DDBJ databases">
        <title>Genome sequencing of the rare red list fungi Fomitopsis rosea.</title>
        <authorList>
            <person name="Buettner E."/>
            <person name="Kellner H."/>
        </authorList>
    </citation>
    <scope>NUCLEOTIDE SEQUENCE [LARGE SCALE GENOMIC DNA]</scope>
    <source>
        <strain evidence="2 3">DSM 105464</strain>
    </source>
</reference>
<feature type="region of interest" description="Disordered" evidence="1">
    <location>
        <begin position="694"/>
        <end position="743"/>
    </location>
</feature>
<name>A0A4Y9XUX5_9APHY</name>
<sequence length="867" mass="98299">MPNLIHRCGICGRRVKSAKGVQLHIRHTPACQRIWERQFARTAQAIAASQNNAAAESAAANSEGSNPLHGIAVPRPDSNEPIDVHEQLPEAPQRAHVEDVPEDEEDARRYVEAYPGVVADIIREDDTLFEQWRNERMKAGVDEWAPFEDQEEWELCRWLTKNVGQNKINEFLKLSIIRRDCNLSADNKYKFFKNIDDLPTGAAWKCDMINVRGDRIGDRGEHLQEDLELWWRDPVECTRELIGNPTFDGKVAYGPERVYTDDAGTIRRYDEMWTAEWWWLTQGQLPPGATIAPIILASDATKLTNFGGDKKAWPVYLSIGNISKSVRRQPSQRAMVLVGYIPVSKLECFQESTRSLAGYRLFHHCMTRILEPLRQAGLDGVEMTCADRAVRRVHPILAAYIADHPEQCLVCCCKENSCPRCTVPPLLRGEQRLCPPRHVGETLQALQDHKGGQDSARFTAEQLRPVYEPFWASLPHCDIFSSIMPDILHQLHKGMFKDHLLSWCTSIAGADEIDRRFRAMTDFPGLRRFRNGISHISQWTGREHREMQRVLVGLLAGAVPSEVLTVARALIDFIYYAQLQSHDDKSLAHLQASLDTFHRHKDIIVTLGIREHFNFPKLHSLLHYVEAIRSRGTCDGYNTELPERLHIELAKDAYRASNHRDYTQQMVTWLTRQEAVDLHASYITWLQSLEDSDGDAASSVDDEASELEDAPSHGDANADDAQDHPAANFTADSPNRQPHSYTIAKHCPFPNSSVHCLKTEFKATEFLPAFTEFIRAEYPLCRLEPNDMDLFDVYRNVSVTYPADPHGDTSSFTDRIRTVPTKPASGRKQTKGARFDTAYIIDPDLPAGVRQDNARSVAGKNTYRRGG</sequence>
<feature type="compositionally biased region" description="Acidic residues" evidence="1">
    <location>
        <begin position="694"/>
        <end position="709"/>
    </location>
</feature>
<evidence type="ECO:0000256" key="1">
    <source>
        <dbReference type="SAM" id="MobiDB-lite"/>
    </source>
</evidence>
<dbReference type="EMBL" id="SEKV01000807">
    <property type="protein sequence ID" value="TFY53548.1"/>
    <property type="molecule type" value="Genomic_DNA"/>
</dbReference>
<dbReference type="Pfam" id="PF18759">
    <property type="entry name" value="Plavaka"/>
    <property type="match status" value="1"/>
</dbReference>
<gene>
    <name evidence="2" type="ORF">EVJ58_g9391</name>
</gene>
<feature type="compositionally biased region" description="Basic and acidic residues" evidence="1">
    <location>
        <begin position="82"/>
        <end position="99"/>
    </location>
</feature>
<accession>A0A4Y9XUX5</accession>
<proteinExistence type="predicted"/>
<evidence type="ECO:0000313" key="2">
    <source>
        <dbReference type="EMBL" id="TFY53548.1"/>
    </source>
</evidence>